<protein>
    <submittedName>
        <fullName evidence="3">HNH endonuclease</fullName>
    </submittedName>
</protein>
<evidence type="ECO:0000259" key="2">
    <source>
        <dbReference type="Pfam" id="PF01844"/>
    </source>
</evidence>
<keyword evidence="3" id="KW-0540">Nuclease</keyword>
<dbReference type="GO" id="GO:0004519">
    <property type="term" value="F:endonuclease activity"/>
    <property type="evidence" value="ECO:0007669"/>
    <property type="project" value="UniProtKB-KW"/>
</dbReference>
<feature type="region of interest" description="Disordered" evidence="1">
    <location>
        <begin position="239"/>
        <end position="266"/>
    </location>
</feature>
<gene>
    <name evidence="3" type="ordered locus">Varpa_0659</name>
</gene>
<proteinExistence type="predicted"/>
<evidence type="ECO:0000313" key="3">
    <source>
        <dbReference type="EMBL" id="ADU34879.1"/>
    </source>
</evidence>
<dbReference type="eggNOG" id="COG3183">
    <property type="taxonomic scope" value="Bacteria"/>
</dbReference>
<name>E6V7F7_VARPE</name>
<dbReference type="AlphaFoldDB" id="E6V7F7"/>
<dbReference type="eggNOG" id="COG1401">
    <property type="taxonomic scope" value="Bacteria"/>
</dbReference>
<dbReference type="OrthoDB" id="9781481at2"/>
<dbReference type="InterPro" id="IPR002711">
    <property type="entry name" value="HNH"/>
</dbReference>
<keyword evidence="3" id="KW-0378">Hydrolase</keyword>
<keyword evidence="3" id="KW-0255">Endonuclease</keyword>
<dbReference type="InterPro" id="IPR003615">
    <property type="entry name" value="HNH_nuc"/>
</dbReference>
<reference evidence="4" key="1">
    <citation type="submission" date="2010-12" db="EMBL/GenBank/DDBJ databases">
        <title>Complete sequence of Variovorax paradoxus EPS.</title>
        <authorList>
            <consortium name="US DOE Joint Genome Institute"/>
            <person name="Lucas S."/>
            <person name="Copeland A."/>
            <person name="Lapidus A."/>
            <person name="Cheng J.-F."/>
            <person name="Goodwin L."/>
            <person name="Pitluck S."/>
            <person name="Teshima H."/>
            <person name="Detter J.C."/>
            <person name="Han C."/>
            <person name="Tapia R."/>
            <person name="Land M."/>
            <person name="Hauser L."/>
            <person name="Kyrpides N."/>
            <person name="Ivanova N."/>
            <person name="Ovchinnikova G."/>
            <person name="Orwin P."/>
            <person name="Han J.-I.G."/>
            <person name="Woyke T."/>
        </authorList>
    </citation>
    <scope>NUCLEOTIDE SEQUENCE [LARGE SCALE GENOMIC DNA]</scope>
    <source>
        <strain evidence="4">EPS</strain>
    </source>
</reference>
<dbReference type="Proteomes" id="UP000008917">
    <property type="component" value="Chromosome"/>
</dbReference>
<evidence type="ECO:0000256" key="1">
    <source>
        <dbReference type="SAM" id="MobiDB-lite"/>
    </source>
</evidence>
<evidence type="ECO:0000313" key="4">
    <source>
        <dbReference type="Proteomes" id="UP000008917"/>
    </source>
</evidence>
<accession>E6V7F7</accession>
<feature type="domain" description="HNH" evidence="2">
    <location>
        <begin position="299"/>
        <end position="338"/>
    </location>
</feature>
<reference evidence="3 4" key="2">
    <citation type="journal article" date="2013" name="Genome Announc.">
        <title>Genome of the Root-Associated Plant Growth-Promoting Bacterium Variovorax paradoxus Strain EPS.</title>
        <authorList>
            <person name="Han J.I."/>
            <person name="Spain J.C."/>
            <person name="Leadbetter J.R."/>
            <person name="Ovchinnikova G."/>
            <person name="Goodwin L.A."/>
            <person name="Han C.S."/>
            <person name="Woyke T."/>
            <person name="Davenport K.W."/>
            <person name="Orwin P.M."/>
        </authorList>
    </citation>
    <scope>NUCLEOTIDE SEQUENCE [LARGE SCALE GENOMIC DNA]</scope>
    <source>
        <strain evidence="3 4">EPS</strain>
    </source>
</reference>
<dbReference type="KEGG" id="vpe:Varpa_0659"/>
<dbReference type="Pfam" id="PF01844">
    <property type="entry name" value="HNH"/>
    <property type="match status" value="1"/>
</dbReference>
<sequence length="384" mass="43296">MEEGFDWVPFYEELARHLLAYRDRQPELVAILAASEVRGLADQSPKKHSIPLTEIDPLTFIALVNKQSPGERAKILSVFKEKFGISAPVPTQFLGIPSTNARQSWLFPYKFERSAGDVGKLWDLFEAVMSTQPLTDKVMAAAQSVKYAGHAKLTQAIFRAAPTRYFPVDGQTSRYLFRLQIPSQFRSATEYQAICDRVARNDAKPFYVQSYLAWKQNRNLAPAAEELYQSKVQKEAVRAQSIEDKPGGEPIPPLKKTAPSTEGYQRNPRVAGNALANADYKCEIDSSHQTFTAHAGEKPYLEAHHLIPFSNQRFFNVSLDVMANVVALCPNCHRLLHHGTTKEKSKHIRALLAKRAERLEEKELGISNAELLKLYSRELLEEDA</sequence>
<dbReference type="EMBL" id="CP002417">
    <property type="protein sequence ID" value="ADU34879.1"/>
    <property type="molecule type" value="Genomic_DNA"/>
</dbReference>
<dbReference type="CDD" id="cd00085">
    <property type="entry name" value="HNHc"/>
    <property type="match status" value="1"/>
</dbReference>
<organism evidence="3 4">
    <name type="scientific">Variovorax paradoxus (strain EPS)</name>
    <dbReference type="NCBI Taxonomy" id="595537"/>
    <lineage>
        <taxon>Bacteria</taxon>
        <taxon>Pseudomonadati</taxon>
        <taxon>Pseudomonadota</taxon>
        <taxon>Betaproteobacteria</taxon>
        <taxon>Burkholderiales</taxon>
        <taxon>Comamonadaceae</taxon>
        <taxon>Variovorax</taxon>
    </lineage>
</organism>
<dbReference type="RefSeq" id="WP_013539124.1">
    <property type="nucleotide sequence ID" value="NC_014931.1"/>
</dbReference>
<dbReference type="HOGENOM" id="CLU_719508_0_0_4"/>